<feature type="compositionally biased region" description="Pro residues" evidence="7">
    <location>
        <begin position="88"/>
        <end position="103"/>
    </location>
</feature>
<feature type="transmembrane region" description="Helical" evidence="6">
    <location>
        <begin position="119"/>
        <end position="143"/>
    </location>
</feature>
<dbReference type="PANTHER" id="PTHR12385">
    <property type="entry name" value="CHOLINE TRANSPORTER-LIKE (SLC FAMILY 44)"/>
    <property type="match status" value="1"/>
</dbReference>
<feature type="transmembrane region" description="Helical" evidence="6">
    <location>
        <begin position="270"/>
        <end position="288"/>
    </location>
</feature>
<feature type="non-terminal residue" evidence="8">
    <location>
        <position position="408"/>
    </location>
</feature>
<feature type="transmembrane region" description="Helical" evidence="6">
    <location>
        <begin position="224"/>
        <end position="242"/>
    </location>
</feature>
<feature type="transmembrane region" description="Helical" evidence="6">
    <location>
        <begin position="163"/>
        <end position="182"/>
    </location>
</feature>
<evidence type="ECO:0000256" key="7">
    <source>
        <dbReference type="SAM" id="MobiDB-lite"/>
    </source>
</evidence>
<dbReference type="Proteomes" id="UP000015453">
    <property type="component" value="Unassembled WGS sequence"/>
</dbReference>
<dbReference type="EMBL" id="AUSU01001804">
    <property type="protein sequence ID" value="EPS70149.1"/>
    <property type="molecule type" value="Genomic_DNA"/>
</dbReference>
<organism evidence="8 9">
    <name type="scientific">Genlisea aurea</name>
    <dbReference type="NCBI Taxonomy" id="192259"/>
    <lineage>
        <taxon>Eukaryota</taxon>
        <taxon>Viridiplantae</taxon>
        <taxon>Streptophyta</taxon>
        <taxon>Embryophyta</taxon>
        <taxon>Tracheophyta</taxon>
        <taxon>Spermatophyta</taxon>
        <taxon>Magnoliopsida</taxon>
        <taxon>eudicotyledons</taxon>
        <taxon>Gunneridae</taxon>
        <taxon>Pentapetalae</taxon>
        <taxon>asterids</taxon>
        <taxon>lamiids</taxon>
        <taxon>Lamiales</taxon>
        <taxon>Lentibulariaceae</taxon>
        <taxon>Genlisea</taxon>
    </lineage>
</organism>
<dbReference type="GO" id="GO:0022857">
    <property type="term" value="F:transmembrane transporter activity"/>
    <property type="evidence" value="ECO:0007669"/>
    <property type="project" value="UniProtKB-UniRule"/>
</dbReference>
<keyword evidence="4 6" id="KW-1133">Transmembrane helix</keyword>
<evidence type="ECO:0000256" key="4">
    <source>
        <dbReference type="ARBA" id="ARBA00022989"/>
    </source>
</evidence>
<evidence type="ECO:0000256" key="3">
    <source>
        <dbReference type="ARBA" id="ARBA00022692"/>
    </source>
</evidence>
<dbReference type="InterPro" id="IPR007603">
    <property type="entry name" value="Choline_transptr-like"/>
</dbReference>
<feature type="region of interest" description="Disordered" evidence="7">
    <location>
        <begin position="70"/>
        <end position="104"/>
    </location>
</feature>
<keyword evidence="3 6" id="KW-0812">Transmembrane</keyword>
<keyword evidence="9" id="KW-1185">Reference proteome</keyword>
<dbReference type="AlphaFoldDB" id="S8CSB1"/>
<feature type="transmembrane region" description="Helical" evidence="6">
    <location>
        <begin position="294"/>
        <end position="314"/>
    </location>
</feature>
<evidence type="ECO:0000313" key="8">
    <source>
        <dbReference type="EMBL" id="EPS70149.1"/>
    </source>
</evidence>
<evidence type="ECO:0000256" key="2">
    <source>
        <dbReference type="ARBA" id="ARBA00007168"/>
    </source>
</evidence>
<evidence type="ECO:0000256" key="6">
    <source>
        <dbReference type="RuleBase" id="RU368066"/>
    </source>
</evidence>
<dbReference type="Pfam" id="PF04515">
    <property type="entry name" value="Choline_transpo"/>
    <property type="match status" value="1"/>
</dbReference>
<comment type="caution">
    <text evidence="8">The sequence shown here is derived from an EMBL/GenBank/DDBJ whole genome shotgun (WGS) entry which is preliminary data.</text>
</comment>
<feature type="region of interest" description="Disordered" evidence="7">
    <location>
        <begin position="1"/>
        <end position="36"/>
    </location>
</feature>
<dbReference type="OrthoDB" id="44736at2759"/>
<accession>S8CSB1</accession>
<protein>
    <recommendedName>
        <fullName evidence="6">Choline transporter-like protein</fullName>
    </recommendedName>
</protein>
<name>S8CSB1_9LAMI</name>
<feature type="transmembrane region" description="Helical" evidence="6">
    <location>
        <begin position="194"/>
        <end position="218"/>
    </location>
</feature>
<keyword evidence="5 6" id="KW-0472">Membrane</keyword>
<comment type="caution">
    <text evidence="6">Lacks conserved residue(s) required for the propagation of feature annotation.</text>
</comment>
<comment type="subcellular location">
    <subcellularLocation>
        <location evidence="6">Cell membrane</location>
        <topology evidence="6">Multi-pass membrane protein</topology>
    </subcellularLocation>
    <subcellularLocation>
        <location evidence="1">Membrane</location>
        <topology evidence="1">Multi-pass membrane protein</topology>
    </subcellularLocation>
</comment>
<dbReference type="PANTHER" id="PTHR12385:SF93">
    <property type="entry name" value="CHOLINE TRANSPORTER-LIKE PROTEIN"/>
    <property type="match status" value="1"/>
</dbReference>
<reference evidence="8 9" key="1">
    <citation type="journal article" date="2013" name="BMC Genomics">
        <title>The miniature genome of a carnivorous plant Genlisea aurea contains a low number of genes and short non-coding sequences.</title>
        <authorList>
            <person name="Leushkin E.V."/>
            <person name="Sutormin R.A."/>
            <person name="Nabieva E.R."/>
            <person name="Penin A.A."/>
            <person name="Kondrashov A.S."/>
            <person name="Logacheva M.D."/>
        </authorList>
    </citation>
    <scope>NUCLEOTIDE SEQUENCE [LARGE SCALE GENOMIC DNA]</scope>
</reference>
<gene>
    <name evidence="8" type="ORF">M569_04613</name>
</gene>
<dbReference type="GO" id="GO:0005886">
    <property type="term" value="C:plasma membrane"/>
    <property type="evidence" value="ECO:0007669"/>
    <property type="project" value="UniProtKB-SubCell"/>
</dbReference>
<comment type="function">
    <text evidence="6">Choline transporter.</text>
</comment>
<proteinExistence type="inferred from homology"/>
<feature type="compositionally biased region" description="Basic and acidic residues" evidence="7">
    <location>
        <begin position="8"/>
        <end position="22"/>
    </location>
</feature>
<evidence type="ECO:0000256" key="5">
    <source>
        <dbReference type="ARBA" id="ARBA00023136"/>
    </source>
</evidence>
<comment type="similarity">
    <text evidence="2 6">Belongs to the CTL (choline transporter-like) family.</text>
</comment>
<evidence type="ECO:0000256" key="1">
    <source>
        <dbReference type="ARBA" id="ARBA00004141"/>
    </source>
</evidence>
<evidence type="ECO:0000313" key="9">
    <source>
        <dbReference type="Proteomes" id="UP000015453"/>
    </source>
</evidence>
<sequence>MGAEEPVVSERKDEELEDIDGKIDEEESELKDLERGEVGFHAPAAGFHMSRMQRLSSSNPLRLVMDKRIRVASPSPPPPPISAERPTPEPCPAPEPEPGPAPREPLVASLNTRCYTDKLSLIIFMIHMFLAVGLVGFLIFRGIAGLLNDGASVKSEEQTVLKYFLPQIETASLISITLAFIWQKAVRVWPKFMVHFIIWSSFGLSLSSGILLICFQLPGTDAIGILYIAFAIGNGLYACWVTQRARFCSKVFEKALEPVPKFRDLNHPTYYMLGIGFIWMSLWIVAVVGSLNFYYQPLIVIALVLSLAWTAEVMRNVANVTVSRVVALYYLRGMQSSTQFSFQRALTRNLGSASLASLFVPTIEALRIVARGLNLIEGEDEFMFCCAQCCLRVMESVFSRGNGWAYVQ</sequence>